<dbReference type="SMART" id="SM01120">
    <property type="entry name" value="Dak2"/>
    <property type="match status" value="1"/>
</dbReference>
<dbReference type="SUPFAM" id="SSF101473">
    <property type="entry name" value="DhaL-like"/>
    <property type="match status" value="1"/>
</dbReference>
<dbReference type="AlphaFoldDB" id="A0A0B8N7H7"/>
<dbReference type="PROSITE" id="PS51480">
    <property type="entry name" value="DHAL"/>
    <property type="match status" value="1"/>
</dbReference>
<comment type="pathway">
    <text evidence="2">Polyol metabolism; glycerol fermentation; glycerone phosphate from glycerol (oxidative route): step 2/2.</text>
</comment>
<evidence type="ECO:0000256" key="4">
    <source>
        <dbReference type="ARBA" id="ARBA00022679"/>
    </source>
</evidence>
<evidence type="ECO:0000313" key="15">
    <source>
        <dbReference type="EMBL" id="GAM43523.1"/>
    </source>
</evidence>
<evidence type="ECO:0000256" key="2">
    <source>
        <dbReference type="ARBA" id="ARBA00004778"/>
    </source>
</evidence>
<comment type="catalytic activity">
    <reaction evidence="9">
        <text>D-glyceraldehyde + ATP = D-glyceraldehyde 3-phosphate + ADP + H(+)</text>
        <dbReference type="Rhea" id="RHEA:13941"/>
        <dbReference type="ChEBI" id="CHEBI:15378"/>
        <dbReference type="ChEBI" id="CHEBI:17378"/>
        <dbReference type="ChEBI" id="CHEBI:30616"/>
        <dbReference type="ChEBI" id="CHEBI:59776"/>
        <dbReference type="ChEBI" id="CHEBI:456216"/>
        <dbReference type="EC" id="2.7.1.28"/>
    </reaction>
</comment>
<dbReference type="PANTHER" id="PTHR28629:SF14">
    <property type="entry name" value="DIHYDROXYACETONE KINASE 1"/>
    <property type="match status" value="1"/>
</dbReference>
<dbReference type="InterPro" id="IPR004006">
    <property type="entry name" value="DhaK_dom"/>
</dbReference>
<feature type="binding site" evidence="12">
    <location>
        <position position="83"/>
    </location>
    <ligand>
        <name>substrate</name>
    </ligand>
</feature>
<evidence type="ECO:0000256" key="8">
    <source>
        <dbReference type="ARBA" id="ARBA00022840"/>
    </source>
</evidence>
<dbReference type="Gene3D" id="1.25.40.340">
    <property type="match status" value="1"/>
</dbReference>
<dbReference type="UniPathway" id="UPA00617">
    <property type="reaction ID" value="UER00669"/>
</dbReference>
<accession>A0A0B8N7H7</accession>
<feature type="domain" description="DhaL" evidence="13">
    <location>
        <begin position="350"/>
        <end position="554"/>
    </location>
</feature>
<feature type="binding site" evidence="12">
    <location>
        <begin position="27"/>
        <end position="30"/>
    </location>
    <ligand>
        <name>substrate</name>
    </ligand>
</feature>
<evidence type="ECO:0000256" key="7">
    <source>
        <dbReference type="ARBA" id="ARBA00022798"/>
    </source>
</evidence>
<dbReference type="SUPFAM" id="SSF82549">
    <property type="entry name" value="DAK1/DegV-like"/>
    <property type="match status" value="1"/>
</dbReference>
<dbReference type="FunFam" id="3.30.1180.20:FF:000001">
    <property type="entry name" value="Dihydroxyacetone kinase 1"/>
    <property type="match status" value="1"/>
</dbReference>
<evidence type="ECO:0000313" key="16">
    <source>
        <dbReference type="Proteomes" id="UP000053095"/>
    </source>
</evidence>
<dbReference type="Gene3D" id="3.40.50.10440">
    <property type="entry name" value="Dihydroxyacetone kinase, domain 1"/>
    <property type="match status" value="1"/>
</dbReference>
<gene>
    <name evidence="15" type="ORF">TCE0_050r18402</name>
</gene>
<dbReference type="InterPro" id="IPR036117">
    <property type="entry name" value="DhaL_dom_sf"/>
</dbReference>
<keyword evidence="5" id="KW-0547">Nucleotide-binding</keyword>
<evidence type="ECO:0000256" key="10">
    <source>
        <dbReference type="ARBA" id="ARBA00048898"/>
    </source>
</evidence>
<evidence type="ECO:0000256" key="6">
    <source>
        <dbReference type="ARBA" id="ARBA00022777"/>
    </source>
</evidence>
<sequence length="556" mass="59250">MTERIKATIINSKHDGHKQVTIISGGGAGHEPSFAALVGNGLLSAAVSGNVFASPSVQQIVNTVTKVGGSAGTLLVIMNYTGDVLHFHLAAEKARVAGYHTAVLVVGDDVSVGRKRSGRVGRRGLAGTILVEKVLAARAQKGNVTLQELQKLGEDIVSRLATVGAALGHVHLPGRPKADFVESEDQVELGMGIHNETGCRILKPQPPVADLIDQMLDQLLDVNDADRHYVDFEMKNTVLLVNNLGGVSNLEFSAITKIVIDRLGTRNIVPVRTYAGAFMTSLDNKGFSITLLNANDEIIQYLDLPAYTPGWTTTGSQASRTKVQASQEVESSNQEHVEYASASPLQVDITSLSAVLLDTCHIIVDVGEEIDRYDAVVGDGDCGSTLGRTARAIIKSIEGNESFTKNTDAVRFIDTIAQIVEDNMDGTSGALYAIFLNALAASLRTIGLTENKKSMVKQSQWVEASVEALEALQRATPARAGDRTLMDALEPFITTLKATGTFSTALAAARKGKDRTKGMPAAFGRAVYVPEQSWSEVPDPGATGLVYLLEGLFSNQ</sequence>
<evidence type="ECO:0000256" key="1">
    <source>
        <dbReference type="ARBA" id="ARBA00003264"/>
    </source>
</evidence>
<keyword evidence="6 15" id="KW-0418">Kinase</keyword>
<evidence type="ECO:0000259" key="14">
    <source>
        <dbReference type="PROSITE" id="PS51481"/>
    </source>
</evidence>
<dbReference type="FunFam" id="3.40.50.10440:FF:000001">
    <property type="entry name" value="Dihydroxyacetone kinase, DhaK subunit"/>
    <property type="match status" value="1"/>
</dbReference>
<dbReference type="NCBIfam" id="TIGR02361">
    <property type="entry name" value="dak_ATP"/>
    <property type="match status" value="1"/>
</dbReference>
<evidence type="ECO:0000256" key="9">
    <source>
        <dbReference type="ARBA" id="ARBA00047974"/>
    </source>
</evidence>
<protein>
    <submittedName>
        <fullName evidence="15">Dihydroxyacetone kinase</fullName>
    </submittedName>
</protein>
<proteinExistence type="inferred from homology"/>
<evidence type="ECO:0000256" key="12">
    <source>
        <dbReference type="PIRSR" id="PIRSR612734-2"/>
    </source>
</evidence>
<dbReference type="Gene3D" id="3.30.1180.20">
    <property type="entry name" value="Dihydroxyacetone kinase, domain 2"/>
    <property type="match status" value="1"/>
</dbReference>
<dbReference type="InterPro" id="IPR004007">
    <property type="entry name" value="DhaL_dom"/>
</dbReference>
<dbReference type="InterPro" id="IPR050861">
    <property type="entry name" value="Dihydroxyacetone_Kinase"/>
</dbReference>
<dbReference type="GO" id="GO:0004371">
    <property type="term" value="F:glycerone kinase activity"/>
    <property type="evidence" value="ECO:0007669"/>
    <property type="project" value="UniProtKB-EC"/>
</dbReference>
<keyword evidence="7" id="KW-0319">Glycerol metabolism</keyword>
<comment type="similarity">
    <text evidence="3">Belongs to the dihydroxyacetone kinase (DAK) family.</text>
</comment>
<feature type="domain" description="DhaK" evidence="14">
    <location>
        <begin position="1"/>
        <end position="311"/>
    </location>
</feature>
<dbReference type="Pfam" id="PF02734">
    <property type="entry name" value="Dak2"/>
    <property type="match status" value="1"/>
</dbReference>
<dbReference type="FunFam" id="1.25.40.340:FF:000001">
    <property type="entry name" value="Dihydroxyacetone kinase 1"/>
    <property type="match status" value="1"/>
</dbReference>
<keyword evidence="16" id="KW-1185">Reference proteome</keyword>
<dbReference type="GO" id="GO:0005524">
    <property type="term" value="F:ATP binding"/>
    <property type="evidence" value="ECO:0007669"/>
    <property type="project" value="UniProtKB-KW"/>
</dbReference>
<dbReference type="GO" id="GO:0019588">
    <property type="term" value="P:anaerobic glycerol catabolic process"/>
    <property type="evidence" value="ECO:0007669"/>
    <property type="project" value="UniProtKB-UniPathway"/>
</dbReference>
<dbReference type="PANTHER" id="PTHR28629">
    <property type="entry name" value="TRIOKINASE/FMN CYCLASE"/>
    <property type="match status" value="1"/>
</dbReference>
<dbReference type="Proteomes" id="UP000053095">
    <property type="component" value="Unassembled WGS sequence"/>
</dbReference>
<comment type="function">
    <text evidence="1">Catalyzes both the phosphorylation of dihydroxyacetone and of glyceraldehyde.</text>
</comment>
<keyword evidence="8" id="KW-0067">ATP-binding</keyword>
<name>A0A0B8N7H7_TALPI</name>
<dbReference type="InterPro" id="IPR012734">
    <property type="entry name" value="DhaK_ATP"/>
</dbReference>
<keyword evidence="4" id="KW-0808">Transferase</keyword>
<evidence type="ECO:0000259" key="13">
    <source>
        <dbReference type="PROSITE" id="PS51480"/>
    </source>
</evidence>
<dbReference type="PROSITE" id="PS51481">
    <property type="entry name" value="DHAK"/>
    <property type="match status" value="1"/>
</dbReference>
<evidence type="ECO:0000256" key="11">
    <source>
        <dbReference type="PIRSR" id="PIRSR612734-1"/>
    </source>
</evidence>
<reference evidence="16" key="1">
    <citation type="journal article" date="2015" name="Genome Announc.">
        <title>Draft genome sequence of Talaromyces cellulolyticus strain Y-94, a source of lignocellulosic biomass-degrading enzymes.</title>
        <authorList>
            <person name="Fujii T."/>
            <person name="Koike H."/>
            <person name="Sawayama S."/>
            <person name="Yano S."/>
            <person name="Inoue H."/>
        </authorList>
    </citation>
    <scope>NUCLEOTIDE SEQUENCE [LARGE SCALE GENOMIC DNA]</scope>
    <source>
        <strain evidence="16">Y-94</strain>
    </source>
</reference>
<organism evidence="15 16">
    <name type="scientific">Talaromyces pinophilus</name>
    <name type="common">Penicillium pinophilum</name>
    <dbReference type="NCBI Taxonomy" id="128442"/>
    <lineage>
        <taxon>Eukaryota</taxon>
        <taxon>Fungi</taxon>
        <taxon>Dikarya</taxon>
        <taxon>Ascomycota</taxon>
        <taxon>Pezizomycotina</taxon>
        <taxon>Eurotiomycetes</taxon>
        <taxon>Eurotiomycetidae</taxon>
        <taxon>Eurotiales</taxon>
        <taxon>Trichocomaceae</taxon>
        <taxon>Talaromyces</taxon>
        <taxon>Talaromyces sect. Talaromyces</taxon>
    </lineage>
</organism>
<comment type="catalytic activity">
    <reaction evidence="10">
        <text>dihydroxyacetone + ATP = dihydroxyacetone phosphate + ADP + H(+)</text>
        <dbReference type="Rhea" id="RHEA:15773"/>
        <dbReference type="ChEBI" id="CHEBI:15378"/>
        <dbReference type="ChEBI" id="CHEBI:16016"/>
        <dbReference type="ChEBI" id="CHEBI:30616"/>
        <dbReference type="ChEBI" id="CHEBI:57642"/>
        <dbReference type="ChEBI" id="CHEBI:456216"/>
        <dbReference type="EC" id="2.7.1.29"/>
    </reaction>
</comment>
<evidence type="ECO:0000256" key="5">
    <source>
        <dbReference type="ARBA" id="ARBA00022741"/>
    </source>
</evidence>
<dbReference type="GO" id="GO:0005829">
    <property type="term" value="C:cytosol"/>
    <property type="evidence" value="ECO:0007669"/>
    <property type="project" value="TreeGrafter"/>
</dbReference>
<dbReference type="GO" id="GO:0050354">
    <property type="term" value="F:triokinase activity"/>
    <property type="evidence" value="ECO:0007669"/>
    <property type="project" value="UniProtKB-EC"/>
</dbReference>
<dbReference type="EMBL" id="DF933846">
    <property type="protein sequence ID" value="GAM43523.1"/>
    <property type="molecule type" value="Genomic_DNA"/>
</dbReference>
<feature type="active site" description="Tele-hemiaminal-histidine intermediate" evidence="11">
    <location>
        <position position="194"/>
    </location>
</feature>
<evidence type="ECO:0000256" key="3">
    <source>
        <dbReference type="ARBA" id="ARBA00008757"/>
    </source>
</evidence>
<dbReference type="Pfam" id="PF02733">
    <property type="entry name" value="Dak1"/>
    <property type="match status" value="1"/>
</dbReference>